<protein>
    <submittedName>
        <fullName evidence="2">Uncharacterized protein</fullName>
    </submittedName>
</protein>
<dbReference type="AlphaFoldDB" id="A0A0F9FSX7"/>
<feature type="compositionally biased region" description="Low complexity" evidence="1">
    <location>
        <begin position="39"/>
        <end position="49"/>
    </location>
</feature>
<organism evidence="2">
    <name type="scientific">marine sediment metagenome</name>
    <dbReference type="NCBI Taxonomy" id="412755"/>
    <lineage>
        <taxon>unclassified sequences</taxon>
        <taxon>metagenomes</taxon>
        <taxon>ecological metagenomes</taxon>
    </lineage>
</organism>
<feature type="region of interest" description="Disordered" evidence="1">
    <location>
        <begin position="23"/>
        <end position="74"/>
    </location>
</feature>
<sequence>MIPAGDGFYSNPSNGSATLRLQRCRAPTKFAGGSDPPRARAAARATTPTLGPSAEGHKESPPPRGMDLGGGWSDMKETGAMIQQPHMPCKPFSTTSWWHNTPKSIPGNVRRSGPRLRLSYTPTFLDILAPDRENVALYPKCDLLSGGPPRKYILMSQNICRFLC</sequence>
<accession>A0A0F9FSX7</accession>
<proteinExistence type="predicted"/>
<evidence type="ECO:0000313" key="2">
    <source>
        <dbReference type="EMBL" id="KKL89278.1"/>
    </source>
</evidence>
<gene>
    <name evidence="2" type="ORF">LCGC14_1916250</name>
</gene>
<reference evidence="2" key="1">
    <citation type="journal article" date="2015" name="Nature">
        <title>Complex archaea that bridge the gap between prokaryotes and eukaryotes.</title>
        <authorList>
            <person name="Spang A."/>
            <person name="Saw J.H."/>
            <person name="Jorgensen S.L."/>
            <person name="Zaremba-Niedzwiedzka K."/>
            <person name="Martijn J."/>
            <person name="Lind A.E."/>
            <person name="van Eijk R."/>
            <person name="Schleper C."/>
            <person name="Guy L."/>
            <person name="Ettema T.J."/>
        </authorList>
    </citation>
    <scope>NUCLEOTIDE SEQUENCE</scope>
</reference>
<name>A0A0F9FSX7_9ZZZZ</name>
<comment type="caution">
    <text evidence="2">The sequence shown here is derived from an EMBL/GenBank/DDBJ whole genome shotgun (WGS) entry which is preliminary data.</text>
</comment>
<evidence type="ECO:0000256" key="1">
    <source>
        <dbReference type="SAM" id="MobiDB-lite"/>
    </source>
</evidence>
<dbReference type="EMBL" id="LAZR01020329">
    <property type="protein sequence ID" value="KKL89278.1"/>
    <property type="molecule type" value="Genomic_DNA"/>
</dbReference>